<keyword evidence="2 3" id="KW-0802">TPR repeat</keyword>
<dbReference type="Gene3D" id="3.40.50.300">
    <property type="entry name" value="P-loop containing nucleotide triphosphate hydrolases"/>
    <property type="match status" value="1"/>
</dbReference>
<dbReference type="InterPro" id="IPR011990">
    <property type="entry name" value="TPR-like_helical_dom_sf"/>
</dbReference>
<dbReference type="OrthoDB" id="1658288at2759"/>
<dbReference type="Proteomes" id="UP000474640">
    <property type="component" value="Unassembled WGS sequence"/>
</dbReference>
<name>A0A7C8VC88_ORBOL</name>
<organism evidence="4 5">
    <name type="scientific">Orbilia oligospora</name>
    <name type="common">Nematode-trapping fungus</name>
    <name type="synonym">Arthrobotrys oligospora</name>
    <dbReference type="NCBI Taxonomy" id="2813651"/>
    <lineage>
        <taxon>Eukaryota</taxon>
        <taxon>Fungi</taxon>
        <taxon>Dikarya</taxon>
        <taxon>Ascomycota</taxon>
        <taxon>Pezizomycotina</taxon>
        <taxon>Orbiliomycetes</taxon>
        <taxon>Orbiliales</taxon>
        <taxon>Orbiliaceae</taxon>
        <taxon>Orbilia</taxon>
    </lineage>
</organism>
<dbReference type="EMBL" id="JAABOJ010000038">
    <property type="protein sequence ID" value="KAF3275442.1"/>
    <property type="molecule type" value="Genomic_DNA"/>
</dbReference>
<dbReference type="PANTHER" id="PTHR45641:SF19">
    <property type="entry name" value="NEPHROCYSTIN-3"/>
    <property type="match status" value="1"/>
</dbReference>
<proteinExistence type="predicted"/>
<dbReference type="Gene3D" id="1.25.40.10">
    <property type="entry name" value="Tetratricopeptide repeat domain"/>
    <property type="match status" value="4"/>
</dbReference>
<evidence type="ECO:0000313" key="4">
    <source>
        <dbReference type="EMBL" id="KAF3275442.1"/>
    </source>
</evidence>
<evidence type="ECO:0008006" key="6">
    <source>
        <dbReference type="Google" id="ProtNLM"/>
    </source>
</evidence>
<dbReference type="PROSITE" id="PS50005">
    <property type="entry name" value="TPR"/>
    <property type="match status" value="1"/>
</dbReference>
<reference evidence="4 5" key="1">
    <citation type="submission" date="2020-01" db="EMBL/GenBank/DDBJ databases">
        <authorList>
            <person name="Palmer J.M."/>
        </authorList>
    </citation>
    <scope>NUCLEOTIDE SEQUENCE [LARGE SCALE GENOMIC DNA]</scope>
    <source>
        <strain evidence="4 5">TWF970</strain>
    </source>
</reference>
<evidence type="ECO:0000256" key="3">
    <source>
        <dbReference type="PROSITE-ProRule" id="PRU00339"/>
    </source>
</evidence>
<dbReference type="Pfam" id="PF13424">
    <property type="entry name" value="TPR_12"/>
    <property type="match status" value="5"/>
</dbReference>
<dbReference type="InterPro" id="IPR019734">
    <property type="entry name" value="TPR_rpt"/>
</dbReference>
<accession>A0A7C8VC88</accession>
<dbReference type="SUPFAM" id="SSF48452">
    <property type="entry name" value="TPR-like"/>
    <property type="match status" value="3"/>
</dbReference>
<evidence type="ECO:0000256" key="1">
    <source>
        <dbReference type="ARBA" id="ARBA00022737"/>
    </source>
</evidence>
<sequence>MASENEEEILSNSTFNNENSKIHLQAGVNFGNFYTANGPASNPELRVQAGYNYGHTFNFTPRKAEPKIKKINYHIPLSLPFPRNPNFAGRKEEIVAIDKCFKRCFSESESAAASTPAICAITGTGGMGKTQTALEYAYACQEKHHLTSVFWVLTATEESIRTSFVSIMQSIVEEQARASWPESAPDYNAVAHSLGISGLVDKAGGKVSFDPEAFNSIQVALFNWLKLPGNCRWLFVFDNADDLSFKIDKYFPAHGSGGILVTSRRREFAHCAEQLDLDGLDRESSASLLLRLAQLPSPTEDDRKHATTVVEKLGFMPLAISHAGSFIHEMNISVDKYMDYYDKAFREAQSQIPKLGWAYRNDTAVTTWEVSFLAVQQQDKAAALLLLACSYLNPNEIFERLWEDDEQADVKVQLQLKNRFSLLSSYSLINRNQPGAFSIHPVVHDWARERVSDVDRFLPMMSALEAIGSVLRRKVFLKLKGMWDTGDDRRITAHALVLCKYLGSEFMKHAQNTNEFLERITDINRIASTLQSQGRYDEALKQYQKVLDWKKSNLGENHLETLVTAGNIAFIFNQQGRYEEALEKYQSILARRGTVDVESLDSETVGILNEETLKIRDYLKVLYYMATSLYNLGRYNEALELFQEVLIGREKVVGRYHWSTLSTMSNIATILSEQGRPAEAMKQYQRILASQERNPQRDEQSILITMNNIAVTLNKQGRFEEALEYHRRVLAGMEKVLDPNHPSIFSTIRDIGSVLSNLGKYTEALEWYYKALNGLERVLGQEHPRTLTVAGQIAAVFQSQGLYDEALKLYRKTLASQEQCVGPEHPSTLHTIHDIGSVLRCQQRYDEALAQYQIALKGREKLFGENHPDTLASIYWTGLVLLDQKKYAESLQFFYRALAGLEALGQNHSLTSIGTADVMERIALVFVNQEKYKEALKWCSRSLETREKTLGKDHPTTITAAKTVASCKKTASYQKGCIIT</sequence>
<dbReference type="SUPFAM" id="SSF52540">
    <property type="entry name" value="P-loop containing nucleoside triphosphate hydrolases"/>
    <property type="match status" value="1"/>
</dbReference>
<evidence type="ECO:0000256" key="2">
    <source>
        <dbReference type="ARBA" id="ARBA00022803"/>
    </source>
</evidence>
<gene>
    <name evidence="4" type="ORF">TWF970_006891</name>
</gene>
<keyword evidence="1" id="KW-0677">Repeat</keyword>
<feature type="repeat" description="TPR" evidence="3">
    <location>
        <begin position="520"/>
        <end position="553"/>
    </location>
</feature>
<protein>
    <recommendedName>
        <fullName evidence="6">NB-ARC domain-containing protein</fullName>
    </recommendedName>
</protein>
<dbReference type="InterPro" id="IPR027417">
    <property type="entry name" value="P-loop_NTPase"/>
</dbReference>
<dbReference type="PANTHER" id="PTHR45641">
    <property type="entry name" value="TETRATRICOPEPTIDE REPEAT PROTEIN (AFU_ORTHOLOGUE AFUA_6G03870)"/>
    <property type="match status" value="1"/>
</dbReference>
<dbReference type="SMART" id="SM00028">
    <property type="entry name" value="TPR"/>
    <property type="match status" value="9"/>
</dbReference>
<dbReference type="AlphaFoldDB" id="A0A7C8VC88"/>
<evidence type="ECO:0000313" key="5">
    <source>
        <dbReference type="Proteomes" id="UP000474640"/>
    </source>
</evidence>
<comment type="caution">
    <text evidence="4">The sequence shown here is derived from an EMBL/GenBank/DDBJ whole genome shotgun (WGS) entry which is preliminary data.</text>
</comment>